<feature type="transmembrane region" description="Helical" evidence="18">
    <location>
        <begin position="317"/>
        <end position="334"/>
    </location>
</feature>
<dbReference type="GO" id="GO:0004605">
    <property type="term" value="F:phosphatidate cytidylyltransferase activity"/>
    <property type="evidence" value="ECO:0007669"/>
    <property type="project" value="UniProtKB-EC"/>
</dbReference>
<sequence length="596" mass="66312">MQSTKYSRGRLAVSTPTAFDYLAVEEPEEEEEEESVEEQKPEPPAVVQPEPPVRRTNLPQPERPADIPHTGSSKGSQKRAAKAALRKQSQQSLERSQASNSGDDSSNAANAESGSSSSQANGLSHAKQAVLESRDVPTPSAFEKPIASRVPYVDLTSNEDVVRPSTLTDAPTVSVVPVDAPIPSLDIKITSSDVPNSSDKENERVKKLANALTRTLWTVVMISGFLGTLMAGHIFMIILVLACQTVAYREVTALFTLSKSDSVEEDTDGKDPWSKTLNWYFFAVTNYFLYGESIIYYFKHVVFADVLFLPFATNHRFISFTLYCIGFVGFVTSLKKQYLKQQFGLFCWVHMTLLVIVVSSHFIVNNILEGLIWFWVPASLVICNDIFAYVCGVTMGRTPLFKLSPKKTVEGFVGAFFCTLLFSLVWGTLFMRYNYMICPVHELGVTAFSNIQCKPNPVFVWRNWIVPSPLSAVSFPLVGKITSIPWVPYEFHLLAMACFASLVAPFGGFFASGFKRAFDIKDFGHSIPGHGGMTDRMDCQFLMGLFSYVYYSTMIRQHNVTVGSLLQSIVSGLTVAEQLELFGDLKHYLEGRGYRL</sequence>
<evidence type="ECO:0000313" key="19">
    <source>
        <dbReference type="EMBL" id="KZS98470.1"/>
    </source>
</evidence>
<evidence type="ECO:0000256" key="14">
    <source>
        <dbReference type="ARBA" id="ARBA00023209"/>
    </source>
</evidence>
<feature type="compositionally biased region" description="Acidic residues" evidence="17">
    <location>
        <begin position="23"/>
        <end position="36"/>
    </location>
</feature>
<evidence type="ECO:0000256" key="5">
    <source>
        <dbReference type="ARBA" id="ARBA00010185"/>
    </source>
</evidence>
<comment type="pathway">
    <text evidence="4">Lipid metabolism.</text>
</comment>
<evidence type="ECO:0000256" key="17">
    <source>
        <dbReference type="SAM" id="MobiDB-lite"/>
    </source>
</evidence>
<evidence type="ECO:0000256" key="8">
    <source>
        <dbReference type="ARBA" id="ARBA00022679"/>
    </source>
</evidence>
<organism evidence="19 20">
    <name type="scientific">Sistotremastrum niveocremeum HHB9708</name>
    <dbReference type="NCBI Taxonomy" id="1314777"/>
    <lineage>
        <taxon>Eukaryota</taxon>
        <taxon>Fungi</taxon>
        <taxon>Dikarya</taxon>
        <taxon>Basidiomycota</taxon>
        <taxon>Agaricomycotina</taxon>
        <taxon>Agaricomycetes</taxon>
        <taxon>Sistotremastrales</taxon>
        <taxon>Sistotremastraceae</taxon>
        <taxon>Sertulicium</taxon>
        <taxon>Sertulicium niveocremeum</taxon>
    </lineage>
</organism>
<feature type="transmembrane region" description="Helical" evidence="18">
    <location>
        <begin position="370"/>
        <end position="391"/>
    </location>
</feature>
<comment type="subcellular location">
    <subcellularLocation>
        <location evidence="2">Membrane</location>
        <topology evidence="2">Multi-pass membrane protein</topology>
    </subcellularLocation>
</comment>
<feature type="compositionally biased region" description="Low complexity" evidence="17">
    <location>
        <begin position="86"/>
        <end position="121"/>
    </location>
</feature>
<keyword evidence="11 18" id="KW-1133">Transmembrane helix</keyword>
<name>A0A165A4G6_9AGAM</name>
<dbReference type="Proteomes" id="UP000076722">
    <property type="component" value="Unassembled WGS sequence"/>
</dbReference>
<keyword evidence="13 18" id="KW-0472">Membrane</keyword>
<keyword evidence="20" id="KW-1185">Reference proteome</keyword>
<protein>
    <recommendedName>
        <fullName evidence="6 16">Phosphatidate cytidylyltransferase</fullName>
        <ecNumber evidence="6 16">2.7.7.41</ecNumber>
    </recommendedName>
</protein>
<evidence type="ECO:0000256" key="12">
    <source>
        <dbReference type="ARBA" id="ARBA00023098"/>
    </source>
</evidence>
<evidence type="ECO:0000256" key="11">
    <source>
        <dbReference type="ARBA" id="ARBA00022989"/>
    </source>
</evidence>
<dbReference type="PROSITE" id="PS01315">
    <property type="entry name" value="CDS"/>
    <property type="match status" value="1"/>
</dbReference>
<comment type="pathway">
    <text evidence="3 16">Phospholipid metabolism; CDP-diacylglycerol biosynthesis; CDP-diacylglycerol from sn-glycerol 3-phosphate: step 3/3.</text>
</comment>
<keyword evidence="9 16" id="KW-0812">Transmembrane</keyword>
<evidence type="ECO:0000313" key="20">
    <source>
        <dbReference type="Proteomes" id="UP000076722"/>
    </source>
</evidence>
<dbReference type="STRING" id="1314777.A0A165A4G6"/>
<keyword evidence="8 16" id="KW-0808">Transferase</keyword>
<dbReference type="AlphaFoldDB" id="A0A165A4G6"/>
<evidence type="ECO:0000256" key="3">
    <source>
        <dbReference type="ARBA" id="ARBA00005119"/>
    </source>
</evidence>
<dbReference type="InterPro" id="IPR000374">
    <property type="entry name" value="PC_trans"/>
</dbReference>
<evidence type="ECO:0000256" key="9">
    <source>
        <dbReference type="ARBA" id="ARBA00022692"/>
    </source>
</evidence>
<feature type="compositionally biased region" description="Pro residues" evidence="17">
    <location>
        <begin position="42"/>
        <end position="51"/>
    </location>
</feature>
<dbReference type="Pfam" id="PF01148">
    <property type="entry name" value="CTP_transf_1"/>
    <property type="match status" value="1"/>
</dbReference>
<keyword evidence="15" id="KW-1208">Phospholipid metabolism</keyword>
<evidence type="ECO:0000256" key="1">
    <source>
        <dbReference type="ARBA" id="ARBA00001698"/>
    </source>
</evidence>
<feature type="transmembrane region" description="Helical" evidence="18">
    <location>
        <begin position="412"/>
        <end position="433"/>
    </location>
</feature>
<dbReference type="PANTHER" id="PTHR13773:SF8">
    <property type="entry name" value="PHOSPHATIDATE CYTIDYLYLTRANSFERASE, PHOTORECEPTOR-SPECIFIC"/>
    <property type="match status" value="1"/>
</dbReference>
<evidence type="ECO:0000256" key="6">
    <source>
        <dbReference type="ARBA" id="ARBA00012487"/>
    </source>
</evidence>
<keyword evidence="12" id="KW-0443">Lipid metabolism</keyword>
<evidence type="ECO:0000256" key="2">
    <source>
        <dbReference type="ARBA" id="ARBA00004141"/>
    </source>
</evidence>
<feature type="transmembrane region" description="Helical" evidence="18">
    <location>
        <begin position="491"/>
        <end position="511"/>
    </location>
</feature>
<gene>
    <name evidence="19" type="ORF">SISNIDRAFT_481206</name>
</gene>
<dbReference type="EMBL" id="KV419395">
    <property type="protein sequence ID" value="KZS98470.1"/>
    <property type="molecule type" value="Genomic_DNA"/>
</dbReference>
<feature type="transmembrane region" description="Helical" evidence="18">
    <location>
        <begin position="343"/>
        <end position="364"/>
    </location>
</feature>
<dbReference type="EC" id="2.7.7.41" evidence="6 16"/>
<comment type="catalytic activity">
    <reaction evidence="1 16">
        <text>a 1,2-diacyl-sn-glycero-3-phosphate + CTP + H(+) = a CDP-1,2-diacyl-sn-glycerol + diphosphate</text>
        <dbReference type="Rhea" id="RHEA:16229"/>
        <dbReference type="ChEBI" id="CHEBI:15378"/>
        <dbReference type="ChEBI" id="CHEBI:33019"/>
        <dbReference type="ChEBI" id="CHEBI:37563"/>
        <dbReference type="ChEBI" id="CHEBI:58332"/>
        <dbReference type="ChEBI" id="CHEBI:58608"/>
        <dbReference type="EC" id="2.7.7.41"/>
    </reaction>
</comment>
<keyword evidence="10 16" id="KW-0548">Nucleotidyltransferase</keyword>
<evidence type="ECO:0000256" key="10">
    <source>
        <dbReference type="ARBA" id="ARBA00022695"/>
    </source>
</evidence>
<evidence type="ECO:0000256" key="7">
    <source>
        <dbReference type="ARBA" id="ARBA00022516"/>
    </source>
</evidence>
<dbReference type="PANTHER" id="PTHR13773">
    <property type="entry name" value="PHOSPHATIDATE CYTIDYLYLTRANSFERASE"/>
    <property type="match status" value="1"/>
</dbReference>
<feature type="compositionally biased region" description="Basic residues" evidence="17">
    <location>
        <begin position="76"/>
        <end position="85"/>
    </location>
</feature>
<evidence type="ECO:0000256" key="15">
    <source>
        <dbReference type="ARBA" id="ARBA00023264"/>
    </source>
</evidence>
<evidence type="ECO:0000256" key="18">
    <source>
        <dbReference type="SAM" id="Phobius"/>
    </source>
</evidence>
<feature type="transmembrane region" description="Helical" evidence="18">
    <location>
        <begin position="216"/>
        <end position="242"/>
    </location>
</feature>
<evidence type="ECO:0000256" key="13">
    <source>
        <dbReference type="ARBA" id="ARBA00023136"/>
    </source>
</evidence>
<reference evidence="19 20" key="1">
    <citation type="journal article" date="2016" name="Mol. Biol. Evol.">
        <title>Comparative Genomics of Early-Diverging Mushroom-Forming Fungi Provides Insights into the Origins of Lignocellulose Decay Capabilities.</title>
        <authorList>
            <person name="Nagy L.G."/>
            <person name="Riley R."/>
            <person name="Tritt A."/>
            <person name="Adam C."/>
            <person name="Daum C."/>
            <person name="Floudas D."/>
            <person name="Sun H."/>
            <person name="Yadav J.S."/>
            <person name="Pangilinan J."/>
            <person name="Larsson K.H."/>
            <person name="Matsuura K."/>
            <person name="Barry K."/>
            <person name="Labutti K."/>
            <person name="Kuo R."/>
            <person name="Ohm R.A."/>
            <person name="Bhattacharya S.S."/>
            <person name="Shirouzu T."/>
            <person name="Yoshinaga Y."/>
            <person name="Martin F.M."/>
            <person name="Grigoriev I.V."/>
            <person name="Hibbett D.S."/>
        </authorList>
    </citation>
    <scope>NUCLEOTIDE SEQUENCE [LARGE SCALE GENOMIC DNA]</scope>
    <source>
        <strain evidence="19 20">HHB9708</strain>
    </source>
</reference>
<dbReference type="GO" id="GO:0005789">
    <property type="term" value="C:endoplasmic reticulum membrane"/>
    <property type="evidence" value="ECO:0007669"/>
    <property type="project" value="TreeGrafter"/>
</dbReference>
<accession>A0A165A4G6</accession>
<keyword evidence="7" id="KW-0444">Lipid biosynthesis</keyword>
<feature type="region of interest" description="Disordered" evidence="17">
    <location>
        <begin position="1"/>
        <end position="127"/>
    </location>
</feature>
<proteinExistence type="inferred from homology"/>
<dbReference type="GO" id="GO:0016024">
    <property type="term" value="P:CDP-diacylglycerol biosynthetic process"/>
    <property type="evidence" value="ECO:0007669"/>
    <property type="project" value="UniProtKB-UniPathway"/>
</dbReference>
<dbReference type="OrthoDB" id="10260889at2759"/>
<evidence type="ECO:0000256" key="4">
    <source>
        <dbReference type="ARBA" id="ARBA00005189"/>
    </source>
</evidence>
<comment type="similarity">
    <text evidence="5 16">Belongs to the CDS family.</text>
</comment>
<keyword evidence="14" id="KW-0594">Phospholipid biosynthesis</keyword>
<feature type="transmembrane region" description="Helical" evidence="18">
    <location>
        <begin position="279"/>
        <end position="297"/>
    </location>
</feature>
<evidence type="ECO:0000256" key="16">
    <source>
        <dbReference type="RuleBase" id="RU003938"/>
    </source>
</evidence>
<dbReference type="UniPathway" id="UPA00557">
    <property type="reaction ID" value="UER00614"/>
</dbReference>
<dbReference type="InterPro" id="IPR016720">
    <property type="entry name" value="PC_Trfase_euk"/>
</dbReference>